<dbReference type="AlphaFoldDB" id="S7UGL3"/>
<comment type="caution">
    <text evidence="1">The sequence shown here is derived from an EMBL/GenBank/DDBJ whole genome shotgun (WGS) entry which is preliminary data.</text>
</comment>
<sequence>MRYSPERKEAVLKKMLPPHNRSVKQIALEEGISEATLYNWRQ</sequence>
<dbReference type="PATRIC" id="fig|1121405.3.peg.4311"/>
<protein>
    <submittedName>
        <fullName evidence="1">Transposase IS3/IS911 family protein</fullName>
    </submittedName>
</protein>
<reference evidence="1 2" key="1">
    <citation type="journal article" date="2013" name="Genome Announc.">
        <title>Draft genome sequences for three mercury-methylating, sulfate-reducing bacteria.</title>
        <authorList>
            <person name="Brown S.D."/>
            <person name="Hurt R.A.Jr."/>
            <person name="Gilmour C.C."/>
            <person name="Elias D.A."/>
        </authorList>
    </citation>
    <scope>NUCLEOTIDE SEQUENCE [LARGE SCALE GENOMIC DNA]</scope>
    <source>
        <strain evidence="1 2">DSM 2059</strain>
    </source>
</reference>
<dbReference type="SUPFAM" id="SSF46689">
    <property type="entry name" value="Homeodomain-like"/>
    <property type="match status" value="1"/>
</dbReference>
<organism evidence="1 2">
    <name type="scientific">Desulfococcus multivorans DSM 2059</name>
    <dbReference type="NCBI Taxonomy" id="1121405"/>
    <lineage>
        <taxon>Bacteria</taxon>
        <taxon>Pseudomonadati</taxon>
        <taxon>Thermodesulfobacteriota</taxon>
        <taxon>Desulfobacteria</taxon>
        <taxon>Desulfobacterales</taxon>
        <taxon>Desulfococcaceae</taxon>
        <taxon>Desulfococcus</taxon>
    </lineage>
</organism>
<dbReference type="Proteomes" id="UP000014977">
    <property type="component" value="Unassembled WGS sequence"/>
</dbReference>
<evidence type="ECO:0000313" key="2">
    <source>
        <dbReference type="Proteomes" id="UP000014977"/>
    </source>
</evidence>
<dbReference type="GO" id="GO:0004803">
    <property type="term" value="F:transposase activity"/>
    <property type="evidence" value="ECO:0007669"/>
    <property type="project" value="InterPro"/>
</dbReference>
<keyword evidence="2" id="KW-1185">Reference proteome</keyword>
<name>S7UGL3_DESML</name>
<dbReference type="EMBL" id="ATHJ01000145">
    <property type="protein sequence ID" value="EPR31373.1"/>
    <property type="molecule type" value="Genomic_DNA"/>
</dbReference>
<evidence type="ECO:0000313" key="1">
    <source>
        <dbReference type="EMBL" id="EPR31373.1"/>
    </source>
</evidence>
<dbReference type="GO" id="GO:0003677">
    <property type="term" value="F:DNA binding"/>
    <property type="evidence" value="ECO:0007669"/>
    <property type="project" value="InterPro"/>
</dbReference>
<gene>
    <name evidence="1" type="ORF">dsmv_3679</name>
</gene>
<dbReference type="InterPro" id="IPR002514">
    <property type="entry name" value="Transposase_8"/>
</dbReference>
<dbReference type="GO" id="GO:0006313">
    <property type="term" value="P:DNA transposition"/>
    <property type="evidence" value="ECO:0007669"/>
    <property type="project" value="InterPro"/>
</dbReference>
<proteinExistence type="predicted"/>
<accession>S7UGL3</accession>
<dbReference type="InterPro" id="IPR009057">
    <property type="entry name" value="Homeodomain-like_sf"/>
</dbReference>
<dbReference type="eggNOG" id="COG3415">
    <property type="taxonomic scope" value="Bacteria"/>
</dbReference>
<dbReference type="Pfam" id="PF01527">
    <property type="entry name" value="HTH_Tnp_1"/>
    <property type="match status" value="1"/>
</dbReference>